<dbReference type="AlphaFoldDB" id="A0ABD0UMI8"/>
<sequence length="65" mass="7275">MSAASPKRCSRMITRLEMSWLAMESKEIKDGWMGGEEAFVVFIYVCGEMGVGWEVIIALRDRGAS</sequence>
<evidence type="ECO:0000313" key="2">
    <source>
        <dbReference type="Proteomes" id="UP001552299"/>
    </source>
</evidence>
<reference evidence="1 2" key="1">
    <citation type="journal article" date="2024" name="Plant Biotechnol. J.">
        <title>Dendrobium thyrsiflorum genome and its molecular insights into genes involved in important horticultural traits.</title>
        <authorList>
            <person name="Chen B."/>
            <person name="Wang J.Y."/>
            <person name="Zheng P.J."/>
            <person name="Li K.L."/>
            <person name="Liang Y.M."/>
            <person name="Chen X.F."/>
            <person name="Zhang C."/>
            <person name="Zhao X."/>
            <person name="He X."/>
            <person name="Zhang G.Q."/>
            <person name="Liu Z.J."/>
            <person name="Xu Q."/>
        </authorList>
    </citation>
    <scope>NUCLEOTIDE SEQUENCE [LARGE SCALE GENOMIC DNA]</scope>
    <source>
        <strain evidence="1">GZMU011</strain>
    </source>
</reference>
<comment type="caution">
    <text evidence="1">The sequence shown here is derived from an EMBL/GenBank/DDBJ whole genome shotgun (WGS) entry which is preliminary data.</text>
</comment>
<protein>
    <submittedName>
        <fullName evidence="1">Uncharacterized protein</fullName>
    </submittedName>
</protein>
<organism evidence="1 2">
    <name type="scientific">Dendrobium thyrsiflorum</name>
    <name type="common">Pinecone-like raceme dendrobium</name>
    <name type="synonym">Orchid</name>
    <dbReference type="NCBI Taxonomy" id="117978"/>
    <lineage>
        <taxon>Eukaryota</taxon>
        <taxon>Viridiplantae</taxon>
        <taxon>Streptophyta</taxon>
        <taxon>Embryophyta</taxon>
        <taxon>Tracheophyta</taxon>
        <taxon>Spermatophyta</taxon>
        <taxon>Magnoliopsida</taxon>
        <taxon>Liliopsida</taxon>
        <taxon>Asparagales</taxon>
        <taxon>Orchidaceae</taxon>
        <taxon>Epidendroideae</taxon>
        <taxon>Malaxideae</taxon>
        <taxon>Dendrobiinae</taxon>
        <taxon>Dendrobium</taxon>
    </lineage>
</organism>
<dbReference type="EMBL" id="JANQDX010000013">
    <property type="protein sequence ID" value="KAL0913830.1"/>
    <property type="molecule type" value="Genomic_DNA"/>
</dbReference>
<gene>
    <name evidence="1" type="ORF">M5K25_017320</name>
</gene>
<name>A0ABD0UMI8_DENTH</name>
<accession>A0ABD0UMI8</accession>
<dbReference type="Proteomes" id="UP001552299">
    <property type="component" value="Unassembled WGS sequence"/>
</dbReference>
<proteinExistence type="predicted"/>
<keyword evidence="2" id="KW-1185">Reference proteome</keyword>
<evidence type="ECO:0000313" key="1">
    <source>
        <dbReference type="EMBL" id="KAL0913830.1"/>
    </source>
</evidence>